<evidence type="ECO:0000313" key="5">
    <source>
        <dbReference type="Proteomes" id="UP000078560"/>
    </source>
</evidence>
<reference evidence="4 5" key="2">
    <citation type="submission" date="2016-05" db="EMBL/GenBank/DDBJ databases">
        <authorList>
            <person name="Naeem Raeece"/>
        </authorList>
    </citation>
    <scope>NUCLEOTIDE SEQUENCE [LARGE SCALE GENOMIC DNA]</scope>
</reference>
<feature type="compositionally biased region" description="Basic and acidic residues" evidence="1">
    <location>
        <begin position="162"/>
        <end position="188"/>
    </location>
</feature>
<protein>
    <submittedName>
        <fullName evidence="2">Uncharacterized protein</fullName>
    </submittedName>
</protein>
<sequence length="680" mass="79581">MKYAEYYVKQNVVSLNVKVSVSTKSFVNYLRISKDFLRHIKASVIIKKKKSIKHFHLYKIKLQLIYKNSWDELNVISAKNSPNKEETLPTVAATSVKNVCERKTGTLSPLLENRQFDILNYGNSKKEANCVLIQRSNVRTRSACNATYKRKDESNTWKGNGKKGEMNEEKGKEKKKSTPRERARDGFHSSESNSSSCWSSGENNRFDLSSILRGKDVFTKGTNAAEKKQLCRYLLLPSVLSVQNGRIKSVHFLLEKQLNILMLIDIIVSKKNNTFFEINTDRELDSMLKMKRNYILCKSCNSNIIAYSDVNLIMPHECLNIPNFFDDAFCEECSPLQYDALKDTDQNIFVFSNCLFFNFSLIKESKLVVKKNSITNNRYLFFCEFCHNSLGYLERESSKNKLLSYNQYEKGYENEKQSLFDFYDEKEKKEYAKVDTLLLSKFEKPTENFVERPERVRSLRMTCSPTCEEKKGGNFAKEEPILFIHDEKICGGRTERSFPPCQMMNHEKRKTEWDADERKDVNNVNSSLSAMEKSSPLKVCLFKHKIKMILNKENIFKKYDDLLFLNEYMRNKSEKHKTVIFYLKNSQKGKVIEIKIFIKMLYICKIIEMKKKCNENFLFFQKMMKVLYNLKKENEVKLHNSETVNVSRELYEDILKMLIRNAIKSDAFGEAFLSYLPLVQ</sequence>
<accession>A0A1A8W0L8</accession>
<evidence type="ECO:0000256" key="1">
    <source>
        <dbReference type="SAM" id="MobiDB-lite"/>
    </source>
</evidence>
<dbReference type="VEuPathDB" id="PlasmoDB:PocGH01_12045300"/>
<organism evidence="2 5">
    <name type="scientific">Plasmodium ovale curtisi</name>
    <dbReference type="NCBI Taxonomy" id="864141"/>
    <lineage>
        <taxon>Eukaryota</taxon>
        <taxon>Sar</taxon>
        <taxon>Alveolata</taxon>
        <taxon>Apicomplexa</taxon>
        <taxon>Aconoidasida</taxon>
        <taxon>Haemosporida</taxon>
        <taxon>Plasmodiidae</taxon>
        <taxon>Plasmodium</taxon>
        <taxon>Plasmodium (Plasmodium)</taxon>
    </lineage>
</organism>
<dbReference type="EMBL" id="FLQV01002132">
    <property type="protein sequence ID" value="SBT00821.1"/>
    <property type="molecule type" value="Genomic_DNA"/>
</dbReference>
<dbReference type="Proteomes" id="UP000078546">
    <property type="component" value="Unassembled WGS sequence"/>
</dbReference>
<proteinExistence type="predicted"/>
<dbReference type="AlphaFoldDB" id="A0A1A8W0L8"/>
<feature type="region of interest" description="Disordered" evidence="1">
    <location>
        <begin position="149"/>
        <end position="201"/>
    </location>
</feature>
<evidence type="ECO:0000313" key="3">
    <source>
        <dbReference type="EMBL" id="SBT00821.1"/>
    </source>
</evidence>
<reference evidence="2" key="1">
    <citation type="submission" date="2016-05" db="EMBL/GenBank/DDBJ databases">
        <authorList>
            <person name="Lavstsen T."/>
            <person name="Jespersen J.S."/>
        </authorList>
    </citation>
    <scope>NUCLEOTIDE SEQUENCE [LARGE SCALE GENOMIC DNA]</scope>
</reference>
<evidence type="ECO:0000313" key="4">
    <source>
        <dbReference type="Proteomes" id="UP000078546"/>
    </source>
</evidence>
<feature type="compositionally biased region" description="Low complexity" evidence="1">
    <location>
        <begin position="189"/>
        <end position="200"/>
    </location>
</feature>
<dbReference type="EMBL" id="FLQU01000484">
    <property type="protein sequence ID" value="SBS86311.1"/>
    <property type="molecule type" value="Genomic_DNA"/>
</dbReference>
<evidence type="ECO:0000313" key="2">
    <source>
        <dbReference type="EMBL" id="SBS86311.1"/>
    </source>
</evidence>
<name>A0A1A8W0L8_PLAOA</name>
<dbReference type="Proteomes" id="UP000078560">
    <property type="component" value="Unassembled WGS sequence"/>
</dbReference>
<gene>
    <name evidence="3" type="ORF">POVCU1_062590</name>
    <name evidence="2" type="ORF">POVCU2_0036470</name>
</gene>